<dbReference type="EMBL" id="SFBH01000112">
    <property type="protein sequence ID" value="TRU33998.1"/>
    <property type="molecule type" value="Genomic_DNA"/>
</dbReference>
<keyword evidence="1" id="KW-0547">Nucleotide-binding</keyword>
<dbReference type="CDD" id="cd14014">
    <property type="entry name" value="STKc_PknB_like"/>
    <property type="match status" value="1"/>
</dbReference>
<protein>
    <recommendedName>
        <fullName evidence="2">Protein kinase domain-containing protein</fullName>
    </recommendedName>
</protein>
<evidence type="ECO:0000313" key="3">
    <source>
        <dbReference type="EMBL" id="TRU33998.1"/>
    </source>
</evidence>
<dbReference type="Pfam" id="PF05419">
    <property type="entry name" value="GUN4"/>
    <property type="match status" value="2"/>
</dbReference>
<dbReference type="PROSITE" id="PS50011">
    <property type="entry name" value="PROTEIN_KINASE_DOM"/>
    <property type="match status" value="1"/>
</dbReference>
<dbReference type="InterPro" id="IPR008629">
    <property type="entry name" value="GUN4-like"/>
</dbReference>
<dbReference type="Gene3D" id="1.10.10.1770">
    <property type="entry name" value="Gun4-like"/>
    <property type="match status" value="2"/>
</dbReference>
<dbReference type="Gene3D" id="1.10.510.10">
    <property type="entry name" value="Transferase(Phosphotransferase) domain 1"/>
    <property type="match status" value="1"/>
</dbReference>
<dbReference type="PANTHER" id="PTHR34800:SF1">
    <property type="entry name" value="TETRAPYRROLE-BINDING PROTEIN, CHLOROPLASTIC"/>
    <property type="match status" value="1"/>
</dbReference>
<dbReference type="Gene3D" id="1.25.40.620">
    <property type="match status" value="2"/>
</dbReference>
<comment type="caution">
    <text evidence="3">The sequence shown here is derived from an EMBL/GenBank/DDBJ whole genome shotgun (WGS) entry which is preliminary data.</text>
</comment>
<evidence type="ECO:0000313" key="4">
    <source>
        <dbReference type="Proteomes" id="UP000315113"/>
    </source>
</evidence>
<dbReference type="InterPro" id="IPR000719">
    <property type="entry name" value="Prot_kinase_dom"/>
</dbReference>
<gene>
    <name evidence="3" type="ORF">EWV78_14145</name>
</gene>
<evidence type="ECO:0000256" key="1">
    <source>
        <dbReference type="PROSITE-ProRule" id="PRU10141"/>
    </source>
</evidence>
<accession>A0A552EHL5</accession>
<sequence>MSLSLCLNPDCSHKNTPTDKFCHKCGSQLLLRERYRALKLIGQGGFGKTFQAIDEDKPSKPYCVIKQFFPSAQGTGSLQKAAELFKEEAIRLDSLGRYPQIPELYAYFTGNDGRQYLVQEYIEGQNLEQELKEEGVFNEAKIKHLLSEILPILEFIHSKQVIHRDIKPENIIRRKSDNKLILVDFGAAKFVSPLNRSMTGTIIGSAEYIAPEQGNGKAVNASDLYSLGVTCLYLLTGISPFDLFDGGEHQWVWRQWLVDNPVSNDSGNILDKLIEFGTKKRYQSASEVLQALQIKTSVSIPQTTIQKPVNPVISVPQTPPSIQLKSAKGIDYRNLEDLLKRQQWKEADEETANLVRKVTNRVKDWLRDEDIQKFPCEDLRTIDQLWVYYSNGKFGFSVQGQIYREIGGMEEYNERNWDIFGSLVGWQKNNSWSWQDINYSWQAPQGHLPLIRYGYKGQGSYIIYHLTSRIFVCQTYSHQIINQKQPVAKIIQPPVISVTQTPPSIQLKSAKGIDYRNLEDLLKRQQWKEADKETARVMLQVANRTKERWLREEDIDNFPCEDLRTIDQLWLKYSNGKFGFSVQAKIYRELGGTRQYNRRVWDAFGDRVGWRVNNSWIQMLANLENNSWMNQINLENNSWICYKDVTFDLKAPLGHLPVMNGLDSVWRRWGVFVSSLASRLVKCKI</sequence>
<dbReference type="GO" id="GO:0004672">
    <property type="term" value="F:protein kinase activity"/>
    <property type="evidence" value="ECO:0007669"/>
    <property type="project" value="InterPro"/>
</dbReference>
<feature type="binding site" evidence="1">
    <location>
        <position position="66"/>
    </location>
    <ligand>
        <name>ATP</name>
        <dbReference type="ChEBI" id="CHEBI:30616"/>
    </ligand>
</feature>
<dbReference type="Pfam" id="PF00069">
    <property type="entry name" value="Pkinase"/>
    <property type="match status" value="1"/>
</dbReference>
<dbReference type="PROSITE" id="PS00107">
    <property type="entry name" value="PROTEIN_KINASE_ATP"/>
    <property type="match status" value="1"/>
</dbReference>
<dbReference type="GO" id="GO:0046906">
    <property type="term" value="F:tetrapyrrole binding"/>
    <property type="evidence" value="ECO:0007669"/>
    <property type="project" value="TreeGrafter"/>
</dbReference>
<dbReference type="GO" id="GO:0005524">
    <property type="term" value="F:ATP binding"/>
    <property type="evidence" value="ECO:0007669"/>
    <property type="project" value="UniProtKB-UniRule"/>
</dbReference>
<evidence type="ECO:0000259" key="2">
    <source>
        <dbReference type="PROSITE" id="PS50011"/>
    </source>
</evidence>
<proteinExistence type="predicted"/>
<dbReference type="PANTHER" id="PTHR34800">
    <property type="entry name" value="TETRAPYRROLE-BINDING PROTEIN, CHLOROPLASTIC"/>
    <property type="match status" value="1"/>
</dbReference>
<dbReference type="SMART" id="SM00220">
    <property type="entry name" value="S_TKc"/>
    <property type="match status" value="1"/>
</dbReference>
<keyword evidence="1" id="KW-0067">ATP-binding</keyword>
<name>A0A552EHL5_MICAE</name>
<organism evidence="3 4">
    <name type="scientific">Microcystis aeruginosa Ma_MB_F_20061100_S20D</name>
    <dbReference type="NCBI Taxonomy" id="2486253"/>
    <lineage>
        <taxon>Bacteria</taxon>
        <taxon>Bacillati</taxon>
        <taxon>Cyanobacteriota</taxon>
        <taxon>Cyanophyceae</taxon>
        <taxon>Oscillatoriophycideae</taxon>
        <taxon>Chroococcales</taxon>
        <taxon>Microcystaceae</taxon>
        <taxon>Microcystis</taxon>
    </lineage>
</organism>
<dbReference type="Gene3D" id="3.30.200.20">
    <property type="entry name" value="Phosphorylase Kinase, domain 1"/>
    <property type="match status" value="1"/>
</dbReference>
<dbReference type="SUPFAM" id="SSF140869">
    <property type="entry name" value="GUN4-like"/>
    <property type="match status" value="2"/>
</dbReference>
<reference evidence="3 4" key="1">
    <citation type="submission" date="2019-01" db="EMBL/GenBank/DDBJ databases">
        <title>Coherence of Microcystis species and biogeography revealed through population genomics.</title>
        <authorList>
            <person name="Perez-Carrascal O.M."/>
            <person name="Terrat Y."/>
            <person name="Giani A."/>
            <person name="Fortin N."/>
            <person name="Tromas N."/>
            <person name="Shapiro B.J."/>
        </authorList>
    </citation>
    <scope>NUCLEOTIDE SEQUENCE [LARGE SCALE GENOMIC DNA]</scope>
    <source>
        <strain evidence="3">Ma_MB_F_20061100_S20D</strain>
    </source>
</reference>
<dbReference type="Proteomes" id="UP000315113">
    <property type="component" value="Unassembled WGS sequence"/>
</dbReference>
<dbReference type="CDD" id="cd16383">
    <property type="entry name" value="GUN4"/>
    <property type="match status" value="2"/>
</dbReference>
<dbReference type="InterPro" id="IPR037215">
    <property type="entry name" value="GUN4-like_sf"/>
</dbReference>
<dbReference type="InterPro" id="IPR011009">
    <property type="entry name" value="Kinase-like_dom_sf"/>
</dbReference>
<dbReference type="AlphaFoldDB" id="A0A552EHL5"/>
<dbReference type="NCBIfam" id="NF045510">
    <property type="entry name" value="4Cys_prefix_kin"/>
    <property type="match status" value="1"/>
</dbReference>
<dbReference type="InterPro" id="IPR017441">
    <property type="entry name" value="Protein_kinase_ATP_BS"/>
</dbReference>
<dbReference type="SUPFAM" id="SSF56112">
    <property type="entry name" value="Protein kinase-like (PK-like)"/>
    <property type="match status" value="1"/>
</dbReference>
<feature type="domain" description="Protein kinase" evidence="2">
    <location>
        <begin position="35"/>
        <end position="293"/>
    </location>
</feature>